<dbReference type="GO" id="GO:0003899">
    <property type="term" value="F:DNA-directed RNA polymerase activity"/>
    <property type="evidence" value="ECO:0007669"/>
    <property type="project" value="InterPro"/>
</dbReference>
<dbReference type="GO" id="GO:0000428">
    <property type="term" value="C:DNA-directed RNA polymerase complex"/>
    <property type="evidence" value="ECO:0007669"/>
    <property type="project" value="UniProtKB-KW"/>
</dbReference>
<keyword evidence="3" id="KW-0240">DNA-directed RNA polymerase</keyword>
<dbReference type="EMBL" id="MK071982">
    <property type="protein sequence ID" value="AYV76019.1"/>
    <property type="molecule type" value="Genomic_DNA"/>
</dbReference>
<dbReference type="GO" id="GO:0006362">
    <property type="term" value="P:transcription elongation by RNA polymerase I"/>
    <property type="evidence" value="ECO:0007669"/>
    <property type="project" value="TreeGrafter"/>
</dbReference>
<protein>
    <submittedName>
        <fullName evidence="3">DNA-directed RNA polymerase subunit 5</fullName>
    </submittedName>
</protein>
<evidence type="ECO:0000313" key="3">
    <source>
        <dbReference type="EMBL" id="AYV76019.1"/>
    </source>
</evidence>
<dbReference type="InterPro" id="IPR014381">
    <property type="entry name" value="Arch_Rpo5/euc_Rpb5"/>
</dbReference>
<dbReference type="GO" id="GO:0042797">
    <property type="term" value="P:tRNA transcription by RNA polymerase III"/>
    <property type="evidence" value="ECO:0007669"/>
    <property type="project" value="TreeGrafter"/>
</dbReference>
<dbReference type="GO" id="GO:0006366">
    <property type="term" value="P:transcription by RNA polymerase II"/>
    <property type="evidence" value="ECO:0007669"/>
    <property type="project" value="TreeGrafter"/>
</dbReference>
<evidence type="ECO:0000259" key="2">
    <source>
        <dbReference type="Pfam" id="PF01191"/>
    </source>
</evidence>
<dbReference type="Pfam" id="PF01191">
    <property type="entry name" value="RNA_pol_Rpb5_C"/>
    <property type="match status" value="1"/>
</dbReference>
<dbReference type="PANTHER" id="PTHR10535:SF0">
    <property type="entry name" value="DNA-DIRECTED RNA POLYMERASES I, II, AND III SUBUNIT RPABC1"/>
    <property type="match status" value="1"/>
</dbReference>
<gene>
    <name evidence="3" type="ORF">Terrestrivirus4_67</name>
</gene>
<feature type="domain" description="RNA polymerase subunit H/Rpb5 C-terminal" evidence="2">
    <location>
        <begin position="180"/>
        <end position="252"/>
    </location>
</feature>
<accession>A0A3G4ZRH1</accession>
<proteinExistence type="inferred from homology"/>
<reference evidence="3" key="1">
    <citation type="submission" date="2018-10" db="EMBL/GenBank/DDBJ databases">
        <title>Hidden diversity of soil giant viruses.</title>
        <authorList>
            <person name="Schulz F."/>
            <person name="Alteio L."/>
            <person name="Goudeau D."/>
            <person name="Ryan E.M."/>
            <person name="Malmstrom R.R."/>
            <person name="Blanchard J."/>
            <person name="Woyke T."/>
        </authorList>
    </citation>
    <scope>NUCLEOTIDE SEQUENCE</scope>
    <source>
        <strain evidence="3">TEV1</strain>
    </source>
</reference>
<dbReference type="NCBIfam" id="NF007129">
    <property type="entry name" value="PRK09570.1"/>
    <property type="match status" value="1"/>
</dbReference>
<dbReference type="InterPro" id="IPR000783">
    <property type="entry name" value="RNA_pol_subH/Rpb5_C"/>
</dbReference>
<sequence length="259" mass="29598">MPDQDIEVDVDDEIDAVEKMENVVVNAATGAFELHEANGTSEVREAIVPQLLPIEKNNETRRSTVLTNIVKMLTERKLLDAKKLDQNIKKILTMTSDDYVYKIPLDYPDVIKSQHFIVKLIYQKITSISKSSGVADFLNQFKTDPKIIVVGVINMKLLYGIKNDSTYPNAEIFLEKELMINIVDHVAVPKHYLLSETELKSVLESYHAKRREIPEILITDPIARYYNAKVGEMFRIIRPSETAGEAPYYRLVVRGMIKE</sequence>
<dbReference type="HAMAP" id="MF_00025">
    <property type="entry name" value="RNApol_Rpo5_RPB5"/>
    <property type="match status" value="1"/>
</dbReference>
<dbReference type="GO" id="GO:0003677">
    <property type="term" value="F:DNA binding"/>
    <property type="evidence" value="ECO:0007669"/>
    <property type="project" value="InterPro"/>
</dbReference>
<dbReference type="InterPro" id="IPR035913">
    <property type="entry name" value="RPB5-like_sf"/>
</dbReference>
<dbReference type="SUPFAM" id="SSF55287">
    <property type="entry name" value="RPB5-like RNA polymerase subunit"/>
    <property type="match status" value="1"/>
</dbReference>
<name>A0A3G4ZRH1_9VIRU</name>
<dbReference type="Gene3D" id="3.90.940.20">
    <property type="entry name" value="RPB5-like RNA polymerase subunit"/>
    <property type="match status" value="1"/>
</dbReference>
<dbReference type="PANTHER" id="PTHR10535">
    <property type="entry name" value="DNA-DIRECTED RNA POLYMERASES I, II, AND III SUBUNIT RPABC1"/>
    <property type="match status" value="1"/>
</dbReference>
<keyword evidence="1" id="KW-0804">Transcription</keyword>
<organism evidence="3">
    <name type="scientific">Terrestrivirus sp</name>
    <dbReference type="NCBI Taxonomy" id="2487775"/>
    <lineage>
        <taxon>Viruses</taxon>
        <taxon>Varidnaviria</taxon>
        <taxon>Bamfordvirae</taxon>
        <taxon>Nucleocytoviricota</taxon>
        <taxon>Megaviricetes</taxon>
        <taxon>Imitervirales</taxon>
        <taxon>Mimiviridae</taxon>
        <taxon>Klosneuvirinae</taxon>
    </lineage>
</organism>
<evidence type="ECO:0000256" key="1">
    <source>
        <dbReference type="ARBA" id="ARBA00023163"/>
    </source>
</evidence>